<evidence type="ECO:0000256" key="10">
    <source>
        <dbReference type="HAMAP-Rule" id="MF_00572"/>
    </source>
</evidence>
<dbReference type="Pfam" id="PF22615">
    <property type="entry name" value="IPMS_D2"/>
    <property type="match status" value="1"/>
</dbReference>
<dbReference type="InterPro" id="IPR005668">
    <property type="entry name" value="IPM_Synthase"/>
</dbReference>
<keyword evidence="5 10" id="KW-0432">Leucine biosynthesis</keyword>
<feature type="binding site" evidence="10">
    <location>
        <position position="282"/>
    </location>
    <ligand>
        <name>Mg(2+)</name>
        <dbReference type="ChEBI" id="CHEBI:18420"/>
    </ligand>
</feature>
<feature type="binding site" evidence="10">
    <location>
        <position position="248"/>
    </location>
    <ligand>
        <name>Mg(2+)</name>
        <dbReference type="ChEBI" id="CHEBI:18420"/>
    </ligand>
</feature>
<dbReference type="PROSITE" id="PS00815">
    <property type="entry name" value="AIPM_HOMOCIT_SYNTH_1"/>
    <property type="match status" value="1"/>
</dbReference>
<comment type="similarity">
    <text evidence="3 10">Belongs to the alpha-IPM synthase/homocitrate synthase family. LeuA type 2 subfamily.</text>
</comment>
<evidence type="ECO:0000256" key="5">
    <source>
        <dbReference type="ARBA" id="ARBA00022430"/>
    </source>
</evidence>
<dbReference type="NCBIfam" id="TIGR00970">
    <property type="entry name" value="leuA_yeast"/>
    <property type="match status" value="1"/>
</dbReference>
<gene>
    <name evidence="10 12" type="primary">leuA</name>
    <name evidence="12" type="ORF">H0A72_02700</name>
</gene>
<dbReference type="PANTHER" id="PTHR46911:SF1">
    <property type="entry name" value="2-ISOPROPYLMALATE SYNTHASE"/>
    <property type="match status" value="1"/>
</dbReference>
<dbReference type="FunFam" id="3.20.20.70:FF:000045">
    <property type="entry name" value="2-isopropylmalate synthase"/>
    <property type="match status" value="1"/>
</dbReference>
<name>A0A853G055_9BURK</name>
<dbReference type="AlphaFoldDB" id="A0A853G055"/>
<dbReference type="Pfam" id="PF08502">
    <property type="entry name" value="LeuA_dimer"/>
    <property type="match status" value="1"/>
</dbReference>
<dbReference type="PANTHER" id="PTHR46911">
    <property type="match status" value="1"/>
</dbReference>
<dbReference type="EMBL" id="JACCEM010000001">
    <property type="protein sequence ID" value="NYT48211.1"/>
    <property type="molecule type" value="Genomic_DNA"/>
</dbReference>
<proteinExistence type="inferred from homology"/>
<keyword evidence="10" id="KW-0963">Cytoplasm</keyword>
<dbReference type="GO" id="GO:0003985">
    <property type="term" value="F:acetyl-CoA C-acetyltransferase activity"/>
    <property type="evidence" value="ECO:0007669"/>
    <property type="project" value="UniProtKB-UniRule"/>
</dbReference>
<dbReference type="SUPFAM" id="SSF89000">
    <property type="entry name" value="post-HMGL domain-like"/>
    <property type="match status" value="1"/>
</dbReference>
<sequence length="563" mass="62601">MIAQPSDKYRPFVPFDRDFSERTWPSKRITHPPIWMSTDLRDGNQSLIEPMSVERKLRFFEQLVKIGFKEIEVGFPSASQTDFDFVRKLVDENRIPDDVTIIVLTQSREDLIRRTVESAAGAKNAIVHLYNACAPAFRKIVFGMGKEEVKQIALSGTRLIKELTAQHPETTWRYEYSPEVFSTTEPEFALEVCNAVTKAWQPTPESKIIYNLPATIEATTPNLYADQIEWMHNNLDQRDCIVLSVHPHNDRGTAVAAAEFAVMAGADRIEGCLFGNGERTGNVDLVTLALNLYTQGVHPGLDFSDIDEVRRCVEYCNQLPVHPRHPYAGDLVFTAFSGSHQDAIKKGFACQKADALWEVPYLPIDPADLGRSYDAVIRVNSQSGKGGVSYLLEQEHGLVLPRRLQIEFSRAIQRVTDETGAEVTASQVFDIFSEEYLEQTSPWKLVRHRITGDPKAQAGQQFEIEVELEKDGVVHNLVGRGDGAISAFVDAVDGKVKIMDYHEHAIGTGTDTRAACYVELRVGDSPTGFGVGIHGDIVTASFLAILSAVNRHAATQQVEALAA</sequence>
<evidence type="ECO:0000256" key="3">
    <source>
        <dbReference type="ARBA" id="ARBA00009767"/>
    </source>
</evidence>
<evidence type="ECO:0000313" key="13">
    <source>
        <dbReference type="Proteomes" id="UP000559809"/>
    </source>
</evidence>
<feature type="binding site" evidence="10">
    <location>
        <position position="246"/>
    </location>
    <ligand>
        <name>Mg(2+)</name>
        <dbReference type="ChEBI" id="CHEBI:18420"/>
    </ligand>
</feature>
<evidence type="ECO:0000313" key="12">
    <source>
        <dbReference type="EMBL" id="NYT48211.1"/>
    </source>
</evidence>
<dbReference type="GO" id="GO:0003852">
    <property type="term" value="F:2-isopropylmalate synthase activity"/>
    <property type="evidence" value="ECO:0007669"/>
    <property type="project" value="UniProtKB-UniRule"/>
</dbReference>
<feature type="binding site" evidence="10">
    <location>
        <position position="42"/>
    </location>
    <ligand>
        <name>Mg(2+)</name>
        <dbReference type="ChEBI" id="CHEBI:18420"/>
    </ligand>
</feature>
<dbReference type="HAMAP" id="MF_00572">
    <property type="entry name" value="LeuA_type2"/>
    <property type="match status" value="1"/>
</dbReference>
<evidence type="ECO:0000256" key="9">
    <source>
        <dbReference type="ARBA" id="ARBA00023304"/>
    </source>
</evidence>
<evidence type="ECO:0000256" key="8">
    <source>
        <dbReference type="ARBA" id="ARBA00022723"/>
    </source>
</evidence>
<organism evidence="12 13">
    <name type="scientific">Parapusillimonas granuli</name>
    <dbReference type="NCBI Taxonomy" id="380911"/>
    <lineage>
        <taxon>Bacteria</taxon>
        <taxon>Pseudomonadati</taxon>
        <taxon>Pseudomonadota</taxon>
        <taxon>Betaproteobacteria</taxon>
        <taxon>Burkholderiales</taxon>
        <taxon>Alcaligenaceae</taxon>
        <taxon>Parapusillimonas</taxon>
    </lineage>
</organism>
<dbReference type="SUPFAM" id="SSF110921">
    <property type="entry name" value="2-isopropylmalate synthase LeuA, allosteric (dimerisation) domain"/>
    <property type="match status" value="1"/>
</dbReference>
<dbReference type="InterPro" id="IPR039371">
    <property type="entry name" value="LeuA_N_DRE-TIM"/>
</dbReference>
<dbReference type="InterPro" id="IPR013785">
    <property type="entry name" value="Aldolase_TIM"/>
</dbReference>
<dbReference type="InterPro" id="IPR013709">
    <property type="entry name" value="2-isopropylmalate_synth_dimer"/>
</dbReference>
<dbReference type="UniPathway" id="UPA00048">
    <property type="reaction ID" value="UER00070"/>
</dbReference>
<feature type="domain" description="Pyruvate carboxyltransferase" evidence="11">
    <location>
        <begin position="33"/>
        <end position="307"/>
    </location>
</feature>
<accession>A0A853G055</accession>
<dbReference type="InterPro" id="IPR036230">
    <property type="entry name" value="LeuA_allosteric_dom_sf"/>
</dbReference>
<keyword evidence="13" id="KW-1185">Reference proteome</keyword>
<keyword evidence="7 10" id="KW-0808">Transferase</keyword>
<dbReference type="GO" id="GO:0009098">
    <property type="term" value="P:L-leucine biosynthetic process"/>
    <property type="evidence" value="ECO:0007669"/>
    <property type="project" value="UniProtKB-UniRule"/>
</dbReference>
<keyword evidence="10" id="KW-0460">Magnesium</keyword>
<dbReference type="Gene3D" id="3.20.20.70">
    <property type="entry name" value="Aldolase class I"/>
    <property type="match status" value="1"/>
</dbReference>
<dbReference type="GO" id="GO:0005737">
    <property type="term" value="C:cytoplasm"/>
    <property type="evidence" value="ECO:0007669"/>
    <property type="project" value="UniProtKB-SubCell"/>
</dbReference>
<evidence type="ECO:0000256" key="1">
    <source>
        <dbReference type="ARBA" id="ARBA00000064"/>
    </source>
</evidence>
<dbReference type="PROSITE" id="PS50991">
    <property type="entry name" value="PYR_CT"/>
    <property type="match status" value="1"/>
</dbReference>
<keyword evidence="9 10" id="KW-0100">Branched-chain amino acid biosynthesis</keyword>
<dbReference type="PROSITE" id="PS00816">
    <property type="entry name" value="AIPM_HOMOCIT_SYNTH_2"/>
    <property type="match status" value="1"/>
</dbReference>
<comment type="subunit">
    <text evidence="10">Homodimer.</text>
</comment>
<evidence type="ECO:0000256" key="6">
    <source>
        <dbReference type="ARBA" id="ARBA00022605"/>
    </source>
</evidence>
<dbReference type="Gene3D" id="3.30.160.270">
    <property type="match status" value="1"/>
</dbReference>
<dbReference type="InterPro" id="IPR054692">
    <property type="entry name" value="LeuA-like_post-cat"/>
</dbReference>
<dbReference type="Proteomes" id="UP000559809">
    <property type="component" value="Unassembled WGS sequence"/>
</dbReference>
<feature type="region of interest" description="Regulatory domain" evidence="10">
    <location>
        <begin position="439"/>
        <end position="563"/>
    </location>
</feature>
<comment type="function">
    <text evidence="10">Catalyzes the condensation of the acetyl group of acetyl-CoA with 3-methyl-2-oxobutanoate (2-ketoisovalerate) to form 3-carboxy-3-hydroxy-4-methylpentanoate (2-isopropylmalate).</text>
</comment>
<evidence type="ECO:0000256" key="7">
    <source>
        <dbReference type="ARBA" id="ARBA00022679"/>
    </source>
</evidence>
<dbReference type="CDD" id="cd07942">
    <property type="entry name" value="DRE_TIM_LeuA"/>
    <property type="match status" value="1"/>
</dbReference>
<dbReference type="SUPFAM" id="SSF51569">
    <property type="entry name" value="Aldolase"/>
    <property type="match status" value="1"/>
</dbReference>
<keyword evidence="8 10" id="KW-0479">Metal-binding</keyword>
<evidence type="ECO:0000256" key="2">
    <source>
        <dbReference type="ARBA" id="ARBA00004689"/>
    </source>
</evidence>
<dbReference type="Pfam" id="PF00682">
    <property type="entry name" value="HMGL-like"/>
    <property type="match status" value="1"/>
</dbReference>
<keyword evidence="6 10" id="KW-0028">Amino-acid biosynthesis</keyword>
<comment type="pathway">
    <text evidence="2 10">Amino-acid biosynthesis; L-leucine biosynthesis; L-leucine from 3-methyl-2-oxobutanoate: step 1/4.</text>
</comment>
<dbReference type="SMART" id="SM00917">
    <property type="entry name" value="LeuA_dimer"/>
    <property type="match status" value="1"/>
</dbReference>
<dbReference type="InterPro" id="IPR000891">
    <property type="entry name" value="PYR_CT"/>
</dbReference>
<evidence type="ECO:0000259" key="11">
    <source>
        <dbReference type="PROSITE" id="PS50991"/>
    </source>
</evidence>
<dbReference type="InterPro" id="IPR002034">
    <property type="entry name" value="AIPM/Hcit_synth_CS"/>
</dbReference>
<dbReference type="GO" id="GO:0000287">
    <property type="term" value="F:magnesium ion binding"/>
    <property type="evidence" value="ECO:0007669"/>
    <property type="project" value="UniProtKB-UniRule"/>
</dbReference>
<keyword evidence="12" id="KW-0012">Acyltransferase</keyword>
<comment type="caution">
    <text evidence="12">The sequence shown here is derived from an EMBL/GenBank/DDBJ whole genome shotgun (WGS) entry which is preliminary data.</text>
</comment>
<comment type="catalytic activity">
    <reaction evidence="1 10">
        <text>3-methyl-2-oxobutanoate + acetyl-CoA + H2O = (2S)-2-isopropylmalate + CoA + H(+)</text>
        <dbReference type="Rhea" id="RHEA:21524"/>
        <dbReference type="ChEBI" id="CHEBI:1178"/>
        <dbReference type="ChEBI" id="CHEBI:11851"/>
        <dbReference type="ChEBI" id="CHEBI:15377"/>
        <dbReference type="ChEBI" id="CHEBI:15378"/>
        <dbReference type="ChEBI" id="CHEBI:57287"/>
        <dbReference type="ChEBI" id="CHEBI:57288"/>
        <dbReference type="EC" id="2.3.3.13"/>
    </reaction>
</comment>
<comment type="subcellular location">
    <subcellularLocation>
        <location evidence="10">Cytoplasm</location>
    </subcellularLocation>
</comment>
<comment type="cofactor">
    <cofactor evidence="10">
        <name>Mg(2+)</name>
        <dbReference type="ChEBI" id="CHEBI:18420"/>
    </cofactor>
</comment>
<dbReference type="NCBIfam" id="NF002991">
    <property type="entry name" value="PRK03739.1"/>
    <property type="match status" value="1"/>
</dbReference>
<protein>
    <recommendedName>
        <fullName evidence="4 10">2-isopropylmalate synthase</fullName>
        <ecNumber evidence="4 10">2.3.3.13</ecNumber>
    </recommendedName>
    <alternativeName>
        <fullName evidence="10">Alpha-IPM synthase</fullName>
    </alternativeName>
    <alternativeName>
        <fullName evidence="10">Alpha-isopropylmalate synthase</fullName>
    </alternativeName>
</protein>
<dbReference type="EC" id="2.3.3.13" evidence="4 10"/>
<reference evidence="12 13" key="1">
    <citation type="submission" date="2020-07" db="EMBL/GenBank/DDBJ databases">
        <title>Taxonomic revisions and descriptions of new bacterial species based on genomic comparisons in the high-G+C-content subgroup of the family Alcaligenaceae.</title>
        <authorList>
            <person name="Szabo A."/>
            <person name="Felfoldi T."/>
        </authorList>
    </citation>
    <scope>NUCLEOTIDE SEQUENCE [LARGE SCALE GENOMIC DNA]</scope>
    <source>
        <strain evidence="12 13">LMG 24012</strain>
    </source>
</reference>
<dbReference type="RefSeq" id="WP_180153501.1">
    <property type="nucleotide sequence ID" value="NZ_JACCEM010000001.1"/>
</dbReference>
<evidence type="ECO:0000256" key="4">
    <source>
        <dbReference type="ARBA" id="ARBA00012973"/>
    </source>
</evidence>